<dbReference type="InterPro" id="IPR000086">
    <property type="entry name" value="NUDIX_hydrolase_dom"/>
</dbReference>
<evidence type="ECO:0000256" key="1">
    <source>
        <dbReference type="SAM" id="MobiDB-lite"/>
    </source>
</evidence>
<name>A0AAV3ZF42_9GAST</name>
<dbReference type="SUPFAM" id="SSF55811">
    <property type="entry name" value="Nudix"/>
    <property type="match status" value="1"/>
</dbReference>
<proteinExistence type="predicted"/>
<dbReference type="Proteomes" id="UP000735302">
    <property type="component" value="Unassembled WGS sequence"/>
</dbReference>
<dbReference type="PANTHER" id="PTHR13030:SF8">
    <property type="entry name" value="ADP-RIBOSE PYROPHOSPHATASE, MITOCHONDRIAL"/>
    <property type="match status" value="1"/>
</dbReference>
<protein>
    <submittedName>
        <fullName evidence="3">ADP-ribose pyrophosphatase, mitochondrial-like</fullName>
    </submittedName>
</protein>
<dbReference type="CDD" id="cd03670">
    <property type="entry name" value="NUDIX_ADPRase_Nudt9"/>
    <property type="match status" value="1"/>
</dbReference>
<evidence type="ECO:0000313" key="3">
    <source>
        <dbReference type="EMBL" id="GFN97850.1"/>
    </source>
</evidence>
<gene>
    <name evidence="3" type="ORF">PoB_002435600</name>
</gene>
<sequence length="352" mass="39392">MALSSQIARFFRHFAAGPPPNSGPERVARTLTGTSLIHSHTKVRHRSSSVPDNPVDSATDPAPVMKQHHKARCSVYPRSQVSRYPVPDEKVSWSVPYPEYAPVDFTSDSVLKMPPWADVDFRVAQTNGDSSKNIEQPQWNQLDGKVNRRSHMGNYEVVDNVPRNPVGRTGVCGRGCLGRWGPNHAADPIVTRWKRNEKGEMVVDENHKLVAQFIAVQRRDNGQWALPGGMVDAGEVVTMTLRREFGEEALNSLEANEQEKKQIEASINDLFAHGQEVYRGYVDDPRNTDNAWMETVAMNFHDSDGKGVGRFNLHAGDDAVGVQWMDLSHRLELYASHIDFLQTTAEKLGASW</sequence>
<evidence type="ECO:0000313" key="4">
    <source>
        <dbReference type="Proteomes" id="UP000735302"/>
    </source>
</evidence>
<dbReference type="FunFam" id="3.90.79.10:FF:000021">
    <property type="entry name" value="ADP-ribose pyrophosphatase, mitochondrial isoform X1"/>
    <property type="match status" value="1"/>
</dbReference>
<dbReference type="Pfam" id="PF00293">
    <property type="entry name" value="NUDIX"/>
    <property type="match status" value="1"/>
</dbReference>
<reference evidence="3 4" key="1">
    <citation type="journal article" date="2021" name="Elife">
        <title>Chloroplast acquisition without the gene transfer in kleptoplastic sea slugs, Plakobranchus ocellatus.</title>
        <authorList>
            <person name="Maeda T."/>
            <person name="Takahashi S."/>
            <person name="Yoshida T."/>
            <person name="Shimamura S."/>
            <person name="Takaki Y."/>
            <person name="Nagai Y."/>
            <person name="Toyoda A."/>
            <person name="Suzuki Y."/>
            <person name="Arimoto A."/>
            <person name="Ishii H."/>
            <person name="Satoh N."/>
            <person name="Nishiyama T."/>
            <person name="Hasebe M."/>
            <person name="Maruyama T."/>
            <person name="Minagawa J."/>
            <person name="Obokata J."/>
            <person name="Shigenobu S."/>
        </authorList>
    </citation>
    <scope>NUCLEOTIDE SEQUENCE [LARGE SCALE GENOMIC DNA]</scope>
</reference>
<dbReference type="GO" id="GO:0047631">
    <property type="term" value="F:ADP-ribose diphosphatase activity"/>
    <property type="evidence" value="ECO:0007669"/>
    <property type="project" value="InterPro"/>
</dbReference>
<accession>A0AAV3ZF42</accession>
<dbReference type="InterPro" id="IPR015797">
    <property type="entry name" value="NUDIX_hydrolase-like_dom_sf"/>
</dbReference>
<keyword evidence="4" id="KW-1185">Reference proteome</keyword>
<dbReference type="Gene3D" id="3.90.79.10">
    <property type="entry name" value="Nucleoside Triphosphate Pyrophosphohydrolase"/>
    <property type="match status" value="1"/>
</dbReference>
<comment type="caution">
    <text evidence="3">The sequence shown here is derived from an EMBL/GenBank/DDBJ whole genome shotgun (WGS) entry which is preliminary data.</text>
</comment>
<evidence type="ECO:0000259" key="2">
    <source>
        <dbReference type="PROSITE" id="PS51462"/>
    </source>
</evidence>
<dbReference type="PANTHER" id="PTHR13030">
    <property type="entry name" value="NUDIX HYDROLASE"/>
    <property type="match status" value="1"/>
</dbReference>
<organism evidence="3 4">
    <name type="scientific">Plakobranchus ocellatus</name>
    <dbReference type="NCBI Taxonomy" id="259542"/>
    <lineage>
        <taxon>Eukaryota</taxon>
        <taxon>Metazoa</taxon>
        <taxon>Spiralia</taxon>
        <taxon>Lophotrochozoa</taxon>
        <taxon>Mollusca</taxon>
        <taxon>Gastropoda</taxon>
        <taxon>Heterobranchia</taxon>
        <taxon>Euthyneura</taxon>
        <taxon>Panpulmonata</taxon>
        <taxon>Sacoglossa</taxon>
        <taxon>Placobranchoidea</taxon>
        <taxon>Plakobranchidae</taxon>
        <taxon>Plakobranchus</taxon>
    </lineage>
</organism>
<dbReference type="PROSITE" id="PS51462">
    <property type="entry name" value="NUDIX"/>
    <property type="match status" value="1"/>
</dbReference>
<feature type="domain" description="Nudix hydrolase" evidence="2">
    <location>
        <begin position="193"/>
        <end position="347"/>
    </location>
</feature>
<dbReference type="InterPro" id="IPR039989">
    <property type="entry name" value="NUDT9"/>
</dbReference>
<dbReference type="AlphaFoldDB" id="A0AAV3ZF42"/>
<dbReference type="EMBL" id="BLXT01002816">
    <property type="protein sequence ID" value="GFN97850.1"/>
    <property type="molecule type" value="Genomic_DNA"/>
</dbReference>
<dbReference type="Pfam" id="PF25969">
    <property type="entry name" value="NUDT9_N"/>
    <property type="match status" value="1"/>
</dbReference>
<feature type="region of interest" description="Disordered" evidence="1">
    <location>
        <begin position="39"/>
        <end position="69"/>
    </location>
</feature>